<dbReference type="InterPro" id="IPR002716">
    <property type="entry name" value="PIN_dom"/>
</dbReference>
<dbReference type="EMBL" id="CVTD020000015">
    <property type="protein sequence ID" value="CRZ34601.1"/>
    <property type="molecule type" value="Genomic_DNA"/>
</dbReference>
<feature type="domain" description="PIN" evidence="1">
    <location>
        <begin position="22"/>
        <end position="170"/>
    </location>
</feature>
<dbReference type="Proteomes" id="UP000236497">
    <property type="component" value="Unassembled WGS sequence"/>
</dbReference>
<sequence>MSKRIINAANYTPTSNDRLFFDCNVMMYIFYTAGSYSNNDIRIYTNIFNNAIRNKASIFIPSIFISEFVNSYIQAEYKRYIRINQLDKETFKFKYDYRQTDDYKDTIQDVSNIINNQLLIIGHKLDDIFSEIDISNIFNNEQTFDFNDRYYIELAKKNNLKIITNDSDFYIDENVDIITYNRKLLYKK</sequence>
<keyword evidence="3" id="KW-1185">Reference proteome</keyword>
<organism evidence="2 3">
    <name type="scientific">Herbinix hemicellulosilytica</name>
    <dbReference type="NCBI Taxonomy" id="1564487"/>
    <lineage>
        <taxon>Bacteria</taxon>
        <taxon>Bacillati</taxon>
        <taxon>Bacillota</taxon>
        <taxon>Clostridia</taxon>
        <taxon>Lachnospirales</taxon>
        <taxon>Lachnospiraceae</taxon>
        <taxon>Herbinix</taxon>
    </lineage>
</organism>
<proteinExistence type="predicted"/>
<dbReference type="RefSeq" id="WP_103202696.1">
    <property type="nucleotide sequence ID" value="NZ_CVTD020000015.1"/>
</dbReference>
<gene>
    <name evidence="2" type="ORF">HHT355_1400</name>
</gene>
<dbReference type="AlphaFoldDB" id="A0A0H5SII6"/>
<protein>
    <recommendedName>
        <fullName evidence="1">PIN domain-containing protein</fullName>
    </recommendedName>
</protein>
<dbReference type="SUPFAM" id="SSF88723">
    <property type="entry name" value="PIN domain-like"/>
    <property type="match status" value="1"/>
</dbReference>
<dbReference type="Pfam" id="PF01850">
    <property type="entry name" value="PIN"/>
    <property type="match status" value="1"/>
</dbReference>
<dbReference type="Gene3D" id="3.40.50.1010">
    <property type="entry name" value="5'-nuclease"/>
    <property type="match status" value="1"/>
</dbReference>
<accession>A0A0H5SII6</accession>
<dbReference type="OrthoDB" id="2067071at2"/>
<evidence type="ECO:0000313" key="2">
    <source>
        <dbReference type="EMBL" id="CRZ34601.1"/>
    </source>
</evidence>
<dbReference type="InterPro" id="IPR029060">
    <property type="entry name" value="PIN-like_dom_sf"/>
</dbReference>
<name>A0A0H5SII6_HERHM</name>
<reference evidence="2 3" key="1">
    <citation type="submission" date="2015-06" db="EMBL/GenBank/DDBJ databases">
        <authorList>
            <person name="Wibberg Daniel"/>
        </authorList>
    </citation>
    <scope>NUCLEOTIDE SEQUENCE [LARGE SCALE GENOMIC DNA]</scope>
    <source>
        <strain evidence="2 3">T3/55T</strain>
    </source>
</reference>
<evidence type="ECO:0000259" key="1">
    <source>
        <dbReference type="Pfam" id="PF01850"/>
    </source>
</evidence>
<evidence type="ECO:0000313" key="3">
    <source>
        <dbReference type="Proteomes" id="UP000236497"/>
    </source>
</evidence>